<comment type="caution">
    <text evidence="2">The sequence shown here is derived from an EMBL/GenBank/DDBJ whole genome shotgun (WGS) entry which is preliminary data.</text>
</comment>
<feature type="domain" description="Protein NO VEIN C-terminal" evidence="1">
    <location>
        <begin position="161"/>
        <end position="257"/>
    </location>
</feature>
<keyword evidence="3" id="KW-1185">Reference proteome</keyword>
<dbReference type="EMBL" id="JAZDDF010000006">
    <property type="protein sequence ID" value="MEE1973405.1"/>
    <property type="molecule type" value="Genomic_DNA"/>
</dbReference>
<reference evidence="2 3" key="1">
    <citation type="submission" date="2024-01" db="EMBL/GenBank/DDBJ databases">
        <title>Maribacter spp. originated from different algae showed divergent polysaccharides utilization ability.</title>
        <authorList>
            <person name="Wang H."/>
            <person name="Wu Y."/>
        </authorList>
    </citation>
    <scope>NUCLEOTIDE SEQUENCE [LARGE SCALE GENOMIC DNA]</scope>
    <source>
        <strain evidence="2 3">KPT27_14</strain>
    </source>
</reference>
<gene>
    <name evidence="2" type="ORF">V1H85_13165</name>
</gene>
<evidence type="ECO:0000313" key="3">
    <source>
        <dbReference type="Proteomes" id="UP001343698"/>
    </source>
</evidence>
<dbReference type="RefSeq" id="WP_272637484.1">
    <property type="nucleotide sequence ID" value="NZ_JAZDDF010000006.1"/>
</dbReference>
<evidence type="ECO:0000313" key="2">
    <source>
        <dbReference type="EMBL" id="MEE1973405.1"/>
    </source>
</evidence>
<dbReference type="Pfam" id="PF13020">
    <property type="entry name" value="NOV_C"/>
    <property type="match status" value="1"/>
</dbReference>
<protein>
    <submittedName>
        <fullName evidence="2">DUF3883 domain-containing protein</fullName>
    </submittedName>
</protein>
<evidence type="ECO:0000259" key="1">
    <source>
        <dbReference type="Pfam" id="PF13020"/>
    </source>
</evidence>
<accession>A0ABU7IKD2</accession>
<proteinExistence type="predicted"/>
<name>A0ABU7IKD2_9FLAO</name>
<organism evidence="2 3">
    <name type="scientific">Maribacter flavus</name>
    <dbReference type="NCBI Taxonomy" id="1658664"/>
    <lineage>
        <taxon>Bacteria</taxon>
        <taxon>Pseudomonadati</taxon>
        <taxon>Bacteroidota</taxon>
        <taxon>Flavobacteriia</taxon>
        <taxon>Flavobacteriales</taxon>
        <taxon>Flavobacteriaceae</taxon>
        <taxon>Maribacter</taxon>
    </lineage>
</organism>
<sequence length="278" mass="32723">MNEWSNLEVELIVTDYFSMLYKELTGQDFKKTEHRRSLLPQLNNRSEGSIEFKHQNISAVLINFGQPYIKGYLPRYNYQKILEDKVIEYLYNHKSIEKQFKDFADGDIVQINTSKDFTTLIVDPPEINLNFEEPKSIYSKSPIKTNYLEKEQRNLRLGLMGEEFVLEYERWRLKSSGNENLANQVRWISNEEGDGAGFDILSKNQNGTDKYIEVKTTKLGKDTPFFFTRNELQFSTHNSKDYHLYRLFNFEKKAKMFIKNGGLDTICSYVPISFKGQF</sequence>
<dbReference type="InterPro" id="IPR024975">
    <property type="entry name" value="NOV_C"/>
</dbReference>
<dbReference type="Proteomes" id="UP001343698">
    <property type="component" value="Unassembled WGS sequence"/>
</dbReference>